<accession>A0A8S1H4W3</accession>
<evidence type="ECO:0000313" key="2">
    <source>
        <dbReference type="Proteomes" id="UP000835052"/>
    </source>
</evidence>
<sequence length="284" mass="31904">MCDGDVTLGECSQDNFQESQRYPNSISSFSYVDKVFALRATEKAKQEEKKSEENLLGLVAAISGPLTAKRRQSKVVDITELDMFAHECYNCYMDGLFSSSEIPGEFCGEEDFKAVIRELLRIRVENVLGMVNNNLHVSGSKLQNSIKMPKILEKIISAYGVVNVWNGSTILYPTLNNNQVQCKDEQKEKFNKMMKALEEKKVVKMSVMSLEPTGTAAWCLLNCEHDPGRRIASNAPARPTAATDDFALIGHARCVKITDEVYEWPWVCGPFIDLISLRRKAAFI</sequence>
<organism evidence="1 2">
    <name type="scientific">Caenorhabditis auriculariae</name>
    <dbReference type="NCBI Taxonomy" id="2777116"/>
    <lineage>
        <taxon>Eukaryota</taxon>
        <taxon>Metazoa</taxon>
        <taxon>Ecdysozoa</taxon>
        <taxon>Nematoda</taxon>
        <taxon>Chromadorea</taxon>
        <taxon>Rhabditida</taxon>
        <taxon>Rhabditina</taxon>
        <taxon>Rhabditomorpha</taxon>
        <taxon>Rhabditoidea</taxon>
        <taxon>Rhabditidae</taxon>
        <taxon>Peloderinae</taxon>
        <taxon>Caenorhabditis</taxon>
    </lineage>
</organism>
<dbReference type="Proteomes" id="UP000835052">
    <property type="component" value="Unassembled WGS sequence"/>
</dbReference>
<reference evidence="1" key="1">
    <citation type="submission" date="2020-10" db="EMBL/GenBank/DDBJ databases">
        <authorList>
            <person name="Kikuchi T."/>
        </authorList>
    </citation>
    <scope>NUCLEOTIDE SEQUENCE</scope>
    <source>
        <strain evidence="1">NKZ352</strain>
    </source>
</reference>
<keyword evidence="2" id="KW-1185">Reference proteome</keyword>
<dbReference type="EMBL" id="CAJGYM010000014">
    <property type="protein sequence ID" value="CAD6190183.1"/>
    <property type="molecule type" value="Genomic_DNA"/>
</dbReference>
<name>A0A8S1H4W3_9PELO</name>
<comment type="caution">
    <text evidence="1">The sequence shown here is derived from an EMBL/GenBank/DDBJ whole genome shotgun (WGS) entry which is preliminary data.</text>
</comment>
<gene>
    <name evidence="1" type="ORF">CAUJ_LOCUS6102</name>
</gene>
<protein>
    <submittedName>
        <fullName evidence="1">Uncharacterized protein</fullName>
    </submittedName>
</protein>
<dbReference type="AlphaFoldDB" id="A0A8S1H4W3"/>
<evidence type="ECO:0000313" key="1">
    <source>
        <dbReference type="EMBL" id="CAD6190183.1"/>
    </source>
</evidence>
<proteinExistence type="predicted"/>